<dbReference type="EMBL" id="OBDY01000016">
    <property type="protein sequence ID" value="SNY55338.1"/>
    <property type="molecule type" value="Genomic_DNA"/>
</dbReference>
<evidence type="ECO:0000259" key="5">
    <source>
        <dbReference type="Pfam" id="PF02782"/>
    </source>
</evidence>
<evidence type="ECO:0000313" key="6">
    <source>
        <dbReference type="EMBL" id="SNY55338.1"/>
    </source>
</evidence>
<dbReference type="Proteomes" id="UP000219612">
    <property type="component" value="Unassembled WGS sequence"/>
</dbReference>
<dbReference type="Pfam" id="PF02782">
    <property type="entry name" value="FGGY_C"/>
    <property type="match status" value="1"/>
</dbReference>
<evidence type="ECO:0000313" key="7">
    <source>
        <dbReference type="Proteomes" id="UP000219612"/>
    </source>
</evidence>
<sequence>MPYALGIDIGTTNTKVALVDAGGQAPRVPAVASAPTPEPGELKGTLAGLIGRVLDGRAAPDAVGIASMAETGVPLDASGEPLGPWLRWHEPEAGAAADALARRLGREQLIGATGVRPSAKVPLAKLAWLRAHRPSEWEAMAAWSGAADLACLQLTGRLATDHTLAGRTMAYRLPAAGEPLAGTFDADLLAEVGLRPAQLPAVAAPGEIAGVVRDAAFVACGLRAGTPVVVAGHDHQVGAYACGVRAPGDVADSVGTAEAVMTVAGAHPDPVAAGRAGMSAVVTVEGVHRALLAGSASAGAAIAWWREHEAAGADPFAAVPALGNEPTGVIVLPYLAGRQTPAPDPGARLRVVGRRPEHRSALLAKALLEGLSLHTRWMLAEQLRLAAEPVSPAVFLFGGPVAANPSWVRVKARTLPGGLRLVSEPETVASGAALLALARAGHRSLPAVPSEPVPGGGAVYDAMFERFVGAAGGRSGS</sequence>
<keyword evidence="3 6" id="KW-0418">Kinase</keyword>
<dbReference type="CDD" id="cd07773">
    <property type="entry name" value="ASKHA_NBD_FGGY_FK"/>
    <property type="match status" value="1"/>
</dbReference>
<accession>A0A285J553</accession>
<dbReference type="InterPro" id="IPR018484">
    <property type="entry name" value="FGGY_N"/>
</dbReference>
<keyword evidence="7" id="KW-1185">Reference proteome</keyword>
<dbReference type="RefSeq" id="WP_097324098.1">
    <property type="nucleotide sequence ID" value="NZ_OBDY01000016.1"/>
</dbReference>
<dbReference type="GO" id="GO:0016301">
    <property type="term" value="F:kinase activity"/>
    <property type="evidence" value="ECO:0007669"/>
    <property type="project" value="UniProtKB-KW"/>
</dbReference>
<dbReference type="GO" id="GO:0005975">
    <property type="term" value="P:carbohydrate metabolic process"/>
    <property type="evidence" value="ECO:0007669"/>
    <property type="project" value="InterPro"/>
</dbReference>
<dbReference type="Pfam" id="PF00370">
    <property type="entry name" value="FGGY_N"/>
    <property type="match status" value="1"/>
</dbReference>
<proteinExistence type="inferred from homology"/>
<keyword evidence="2" id="KW-0808">Transferase</keyword>
<dbReference type="PANTHER" id="PTHR43095">
    <property type="entry name" value="SUGAR KINASE"/>
    <property type="match status" value="1"/>
</dbReference>
<dbReference type="SUPFAM" id="SSF53067">
    <property type="entry name" value="Actin-like ATPase domain"/>
    <property type="match status" value="2"/>
</dbReference>
<dbReference type="PIRSF" id="PIRSF000538">
    <property type="entry name" value="GlpK"/>
    <property type="match status" value="1"/>
</dbReference>
<dbReference type="AlphaFoldDB" id="A0A285J553"/>
<dbReference type="OrthoDB" id="9782710at2"/>
<organism evidence="6 7">
    <name type="scientific">Paractinoplanes atraurantiacus</name>
    <dbReference type="NCBI Taxonomy" id="1036182"/>
    <lineage>
        <taxon>Bacteria</taxon>
        <taxon>Bacillati</taxon>
        <taxon>Actinomycetota</taxon>
        <taxon>Actinomycetes</taxon>
        <taxon>Micromonosporales</taxon>
        <taxon>Micromonosporaceae</taxon>
        <taxon>Paractinoplanes</taxon>
    </lineage>
</organism>
<protein>
    <submittedName>
        <fullName evidence="6">Gluconokinase/xylulokinase</fullName>
    </submittedName>
</protein>
<comment type="similarity">
    <text evidence="1">Belongs to the FGGY kinase family.</text>
</comment>
<dbReference type="Gene3D" id="3.30.420.40">
    <property type="match status" value="2"/>
</dbReference>
<feature type="domain" description="Carbohydrate kinase FGGY N-terminal" evidence="4">
    <location>
        <begin position="3"/>
        <end position="239"/>
    </location>
</feature>
<name>A0A285J553_9ACTN</name>
<evidence type="ECO:0000256" key="2">
    <source>
        <dbReference type="ARBA" id="ARBA00022679"/>
    </source>
</evidence>
<dbReference type="InterPro" id="IPR050406">
    <property type="entry name" value="FGGY_Carb_Kinase"/>
</dbReference>
<feature type="domain" description="Carbohydrate kinase FGGY C-terminal" evidence="5">
    <location>
        <begin position="253"/>
        <end position="438"/>
    </location>
</feature>
<dbReference type="InterPro" id="IPR000577">
    <property type="entry name" value="Carb_kinase_FGGY"/>
</dbReference>
<evidence type="ECO:0000259" key="4">
    <source>
        <dbReference type="Pfam" id="PF00370"/>
    </source>
</evidence>
<gene>
    <name evidence="6" type="ORF">SAMN05421748_116116</name>
</gene>
<reference evidence="6 7" key="1">
    <citation type="submission" date="2017-09" db="EMBL/GenBank/DDBJ databases">
        <authorList>
            <person name="Ehlers B."/>
            <person name="Leendertz F.H."/>
        </authorList>
    </citation>
    <scope>NUCLEOTIDE SEQUENCE [LARGE SCALE GENOMIC DNA]</scope>
    <source>
        <strain evidence="6 7">CGMCC 4.6857</strain>
    </source>
</reference>
<dbReference type="InterPro" id="IPR043129">
    <property type="entry name" value="ATPase_NBD"/>
</dbReference>
<dbReference type="InterPro" id="IPR018485">
    <property type="entry name" value="FGGY_C"/>
</dbReference>
<evidence type="ECO:0000256" key="1">
    <source>
        <dbReference type="ARBA" id="ARBA00009156"/>
    </source>
</evidence>
<evidence type="ECO:0000256" key="3">
    <source>
        <dbReference type="ARBA" id="ARBA00022777"/>
    </source>
</evidence>